<keyword evidence="3" id="KW-1185">Reference proteome</keyword>
<protein>
    <submittedName>
        <fullName evidence="2">Uncharacterized protein</fullName>
    </submittedName>
</protein>
<evidence type="ECO:0000313" key="3">
    <source>
        <dbReference type="Proteomes" id="UP000076131"/>
    </source>
</evidence>
<keyword evidence="1" id="KW-0472">Membrane</keyword>
<evidence type="ECO:0000256" key="1">
    <source>
        <dbReference type="SAM" id="Phobius"/>
    </source>
</evidence>
<organism evidence="2 3">
    <name type="scientific">Rhodanobacter thiooxydans</name>
    <dbReference type="NCBI Taxonomy" id="416169"/>
    <lineage>
        <taxon>Bacteria</taxon>
        <taxon>Pseudomonadati</taxon>
        <taxon>Pseudomonadota</taxon>
        <taxon>Gammaproteobacteria</taxon>
        <taxon>Lysobacterales</taxon>
        <taxon>Rhodanobacteraceae</taxon>
        <taxon>Rhodanobacter</taxon>
    </lineage>
</organism>
<name>A0A154QLQ6_9GAMM</name>
<proteinExistence type="predicted"/>
<comment type="caution">
    <text evidence="2">The sequence shown here is derived from an EMBL/GenBank/DDBJ whole genome shotgun (WGS) entry which is preliminary data.</text>
</comment>
<dbReference type="eggNOG" id="ENOG5033A8B">
    <property type="taxonomic scope" value="Bacteria"/>
</dbReference>
<evidence type="ECO:0000313" key="2">
    <source>
        <dbReference type="EMBL" id="KZC25011.1"/>
    </source>
</evidence>
<reference evidence="2 3" key="1">
    <citation type="journal article" date="2016" name="MBio">
        <title>Lateral Gene Transfer in a Heavy Metal-Contaminated-Groundwater Microbial Community.</title>
        <authorList>
            <person name="Hemme C.L."/>
            <person name="Green S.J."/>
            <person name="Rishishwar L."/>
            <person name="Prakash O."/>
            <person name="Pettenato A."/>
            <person name="Chakraborty R."/>
            <person name="Deutschbauer A.M."/>
            <person name="Van Nostrand J.D."/>
            <person name="Wu L."/>
            <person name="He Z."/>
            <person name="Jordan I.K."/>
            <person name="Hazen T.C."/>
            <person name="Arkin A.P."/>
            <person name="Kostka J.E."/>
            <person name="Zhou J."/>
        </authorList>
    </citation>
    <scope>NUCLEOTIDE SEQUENCE [LARGE SCALE GENOMIC DNA]</scope>
    <source>
        <strain evidence="2 3">FW104-T7</strain>
    </source>
</reference>
<dbReference type="Proteomes" id="UP000076131">
    <property type="component" value="Unassembled WGS sequence"/>
</dbReference>
<gene>
    <name evidence="2" type="ORF">RHOFW104T7_05740</name>
</gene>
<sequence>MSEQTAVRVEDWNRLQREVARLRTLVIIALLAVIALAAVSLLRKPDTPTRPDPILRAQGLVITDAQGHDRILIGAPVPASKDRMRKDDASDGIIFLGTTGADRLALGQMPAPFIGGKSYKRIGDGDNYGLTLYDPKGNERGGMGYMGMGRAVFGLDRATPPYDAIGMMVDDKEGFAGMIINYGDPKAKDTGIELGTDTNSAHIKLNGKDGLPRAQLSLDGTNKPAWRFDDAESVAKAAQDQKH</sequence>
<feature type="transmembrane region" description="Helical" evidence="1">
    <location>
        <begin position="20"/>
        <end position="42"/>
    </location>
</feature>
<dbReference type="RefSeq" id="WP_008435943.1">
    <property type="nucleotide sequence ID" value="NZ_LVJS01000014.1"/>
</dbReference>
<keyword evidence="1" id="KW-1133">Transmembrane helix</keyword>
<keyword evidence="1" id="KW-0812">Transmembrane</keyword>
<accession>A0A154QLQ6</accession>
<dbReference type="AlphaFoldDB" id="A0A154QLQ6"/>
<dbReference type="EMBL" id="LVJS01000014">
    <property type="protein sequence ID" value="KZC25011.1"/>
    <property type="molecule type" value="Genomic_DNA"/>
</dbReference>